<dbReference type="SUPFAM" id="SSF55729">
    <property type="entry name" value="Acyl-CoA N-acyltransferases (Nat)"/>
    <property type="match status" value="1"/>
</dbReference>
<gene>
    <name evidence="4" type="ORF">C7C56_004105</name>
</gene>
<dbReference type="RefSeq" id="WP_106756224.1">
    <property type="nucleotide sequence ID" value="NZ_PXWF02000052.1"/>
</dbReference>
<dbReference type="Pfam" id="PF13673">
    <property type="entry name" value="Acetyltransf_10"/>
    <property type="match status" value="1"/>
</dbReference>
<reference evidence="4 5" key="1">
    <citation type="submission" date="2018-04" db="EMBL/GenBank/DDBJ databases">
        <title>Massilia violaceinigra sp. nov., a novel purple-pigmented bacterium isolated from Tianshan glacier, Xinjiang, China.</title>
        <authorList>
            <person name="Wang H."/>
        </authorList>
    </citation>
    <scope>NUCLEOTIDE SEQUENCE [LARGE SCALE GENOMIC DNA]</scope>
    <source>
        <strain evidence="4 5">B448-2</strain>
    </source>
</reference>
<accession>A0A2U2I5E4</accession>
<dbReference type="InterPro" id="IPR016181">
    <property type="entry name" value="Acyl_CoA_acyltransferase"/>
</dbReference>
<proteinExistence type="predicted"/>
<name>A0A2U2I5E4_9BURK</name>
<keyword evidence="5" id="KW-1185">Reference proteome</keyword>
<dbReference type="CDD" id="cd04301">
    <property type="entry name" value="NAT_SF"/>
    <property type="match status" value="1"/>
</dbReference>
<dbReference type="Gene3D" id="3.40.630.30">
    <property type="match status" value="1"/>
</dbReference>
<dbReference type="InterPro" id="IPR050832">
    <property type="entry name" value="Bact_Acetyltransf"/>
</dbReference>
<dbReference type="Proteomes" id="UP000241421">
    <property type="component" value="Unassembled WGS sequence"/>
</dbReference>
<dbReference type="GO" id="GO:0016747">
    <property type="term" value="F:acyltransferase activity, transferring groups other than amino-acyl groups"/>
    <property type="evidence" value="ECO:0007669"/>
    <property type="project" value="InterPro"/>
</dbReference>
<evidence type="ECO:0000259" key="3">
    <source>
        <dbReference type="PROSITE" id="PS51186"/>
    </source>
</evidence>
<dbReference type="AlphaFoldDB" id="A0A2U2I5E4"/>
<comment type="caution">
    <text evidence="4">The sequence shown here is derived from an EMBL/GenBank/DDBJ whole genome shotgun (WGS) entry which is preliminary data.</text>
</comment>
<dbReference type="EMBL" id="PXWF02000052">
    <property type="protein sequence ID" value="PWF54993.1"/>
    <property type="molecule type" value="Genomic_DNA"/>
</dbReference>
<feature type="domain" description="N-acetyltransferase" evidence="3">
    <location>
        <begin position="5"/>
        <end position="156"/>
    </location>
</feature>
<evidence type="ECO:0000313" key="5">
    <source>
        <dbReference type="Proteomes" id="UP000241421"/>
    </source>
</evidence>
<dbReference type="OrthoDB" id="9789605at2"/>
<keyword evidence="2" id="KW-0012">Acyltransferase</keyword>
<evidence type="ECO:0000313" key="4">
    <source>
        <dbReference type="EMBL" id="PWF54993.1"/>
    </source>
</evidence>
<dbReference type="PANTHER" id="PTHR43877">
    <property type="entry name" value="AMINOALKYLPHOSPHONATE N-ACETYLTRANSFERASE-RELATED-RELATED"/>
    <property type="match status" value="1"/>
</dbReference>
<sequence>MQKKATIRRIEERDLPEVAGLLAALAGAFILPEMDADAGRRFLADNDQAAIAGNVANGFVYHVAESAGAIAGFVGVREHAHIFHLYVDTAWQRRGVARALWDAARRAAVEGGNQGVFTVNSSNHAVGAYAALGFVPTAPMQCVKGVFFNPMRRAPT</sequence>
<evidence type="ECO:0000256" key="2">
    <source>
        <dbReference type="ARBA" id="ARBA00023315"/>
    </source>
</evidence>
<keyword evidence="1 4" id="KW-0808">Transferase</keyword>
<organism evidence="4 5">
    <name type="scientific">Massilia glaciei</name>
    <dbReference type="NCBI Taxonomy" id="1524097"/>
    <lineage>
        <taxon>Bacteria</taxon>
        <taxon>Pseudomonadati</taxon>
        <taxon>Pseudomonadota</taxon>
        <taxon>Betaproteobacteria</taxon>
        <taxon>Burkholderiales</taxon>
        <taxon>Oxalobacteraceae</taxon>
        <taxon>Telluria group</taxon>
        <taxon>Massilia</taxon>
    </lineage>
</organism>
<dbReference type="InterPro" id="IPR000182">
    <property type="entry name" value="GNAT_dom"/>
</dbReference>
<protein>
    <submittedName>
        <fullName evidence="4">GNAT family N-acetyltransferase</fullName>
    </submittedName>
</protein>
<evidence type="ECO:0000256" key="1">
    <source>
        <dbReference type="ARBA" id="ARBA00022679"/>
    </source>
</evidence>
<dbReference type="PROSITE" id="PS51186">
    <property type="entry name" value="GNAT"/>
    <property type="match status" value="1"/>
</dbReference>